<reference evidence="1" key="1">
    <citation type="journal article" date="2021" name="Genome Biol. Evol.">
        <title>A High-Quality Reference Genome for a Parasitic Bivalve with Doubly Uniparental Inheritance (Bivalvia: Unionida).</title>
        <authorList>
            <person name="Smith C.H."/>
        </authorList>
    </citation>
    <scope>NUCLEOTIDE SEQUENCE</scope>
    <source>
        <strain evidence="1">CHS0354</strain>
    </source>
</reference>
<organism evidence="1 2">
    <name type="scientific">Potamilus streckersoni</name>
    <dbReference type="NCBI Taxonomy" id="2493646"/>
    <lineage>
        <taxon>Eukaryota</taxon>
        <taxon>Metazoa</taxon>
        <taxon>Spiralia</taxon>
        <taxon>Lophotrochozoa</taxon>
        <taxon>Mollusca</taxon>
        <taxon>Bivalvia</taxon>
        <taxon>Autobranchia</taxon>
        <taxon>Heteroconchia</taxon>
        <taxon>Palaeoheterodonta</taxon>
        <taxon>Unionida</taxon>
        <taxon>Unionoidea</taxon>
        <taxon>Unionidae</taxon>
        <taxon>Ambleminae</taxon>
        <taxon>Lampsilini</taxon>
        <taxon>Potamilus</taxon>
    </lineage>
</organism>
<sequence>MKRSYKKNCSEKRRKQEDSRKFLAKLPKVTTFVTTTIENITINGTKEQQEPGTCASNANTVEKSYLPAVLAYVAPAMRRLHTRQPYMILQLQMRLYLFSSTDHRWTILTEHGKKFTLKALSTTRWECRIEAV</sequence>
<keyword evidence="2" id="KW-1185">Reference proteome</keyword>
<evidence type="ECO:0000313" key="2">
    <source>
        <dbReference type="Proteomes" id="UP001195483"/>
    </source>
</evidence>
<evidence type="ECO:0000313" key="1">
    <source>
        <dbReference type="EMBL" id="KAK3612670.1"/>
    </source>
</evidence>
<reference evidence="1" key="3">
    <citation type="submission" date="2023-05" db="EMBL/GenBank/DDBJ databases">
        <authorList>
            <person name="Smith C.H."/>
        </authorList>
    </citation>
    <scope>NUCLEOTIDE SEQUENCE</scope>
    <source>
        <strain evidence="1">CHS0354</strain>
        <tissue evidence="1">Mantle</tissue>
    </source>
</reference>
<reference evidence="1" key="2">
    <citation type="journal article" date="2021" name="Genome Biol. Evol.">
        <title>Developing a high-quality reference genome for a parasitic bivalve with doubly uniparental inheritance (Bivalvia: Unionida).</title>
        <authorList>
            <person name="Smith C.H."/>
        </authorList>
    </citation>
    <scope>NUCLEOTIDE SEQUENCE</scope>
    <source>
        <strain evidence="1">CHS0354</strain>
        <tissue evidence="1">Mantle</tissue>
    </source>
</reference>
<dbReference type="AlphaFoldDB" id="A0AAE0TP66"/>
<dbReference type="EMBL" id="JAEAOA010002353">
    <property type="protein sequence ID" value="KAK3612670.1"/>
    <property type="molecule type" value="Genomic_DNA"/>
</dbReference>
<gene>
    <name evidence="1" type="ORF">CHS0354_042196</name>
</gene>
<name>A0AAE0TP66_9BIVA</name>
<dbReference type="Proteomes" id="UP001195483">
    <property type="component" value="Unassembled WGS sequence"/>
</dbReference>
<comment type="caution">
    <text evidence="1">The sequence shown here is derived from an EMBL/GenBank/DDBJ whole genome shotgun (WGS) entry which is preliminary data.</text>
</comment>
<accession>A0AAE0TP66</accession>
<protein>
    <submittedName>
        <fullName evidence="1">Uncharacterized protein</fullName>
    </submittedName>
</protein>
<proteinExistence type="predicted"/>